<gene>
    <name evidence="25" type="primary">GmSGT3</name>
    <name evidence="25" type="ORF">CR513_42330</name>
</gene>
<evidence type="ECO:0000256" key="21">
    <source>
        <dbReference type="PIRSR" id="PIRSR600823-5"/>
    </source>
</evidence>
<feature type="site" description="Transition state stabilizer" evidence="20">
    <location>
        <position position="63"/>
    </location>
</feature>
<dbReference type="GO" id="GO:0020037">
    <property type="term" value="F:heme binding"/>
    <property type="evidence" value="ECO:0007669"/>
    <property type="project" value="InterPro"/>
</dbReference>
<dbReference type="InterPro" id="IPR002016">
    <property type="entry name" value="Haem_peroxidase"/>
</dbReference>
<keyword evidence="8" id="KW-0328">Glycosyltransferase</keyword>
<evidence type="ECO:0000256" key="18">
    <source>
        <dbReference type="PIRSR" id="PIRSR600823-2"/>
    </source>
</evidence>
<comment type="catalytic activity">
    <reaction evidence="1">
        <text>2 a phenolic donor + H2O2 = 2 a phenolic radical donor + 2 H2O</text>
        <dbReference type="Rhea" id="RHEA:56136"/>
        <dbReference type="ChEBI" id="CHEBI:15377"/>
        <dbReference type="ChEBI" id="CHEBI:16240"/>
        <dbReference type="ChEBI" id="CHEBI:139520"/>
        <dbReference type="ChEBI" id="CHEBI:139521"/>
        <dbReference type="EC" id="1.11.1.7"/>
    </reaction>
</comment>
<dbReference type="Pfam" id="PF00141">
    <property type="entry name" value="peroxidase"/>
    <property type="match status" value="1"/>
</dbReference>
<dbReference type="SUPFAM" id="SSF53756">
    <property type="entry name" value="UDP-Glycosyltransferase/glycogen phosphorylase"/>
    <property type="match status" value="2"/>
</dbReference>
<comment type="caution">
    <text evidence="25">The sequence shown here is derived from an EMBL/GenBank/DDBJ whole genome shotgun (WGS) entry which is preliminary data.</text>
</comment>
<feature type="binding site" evidence="19">
    <location>
        <position position="71"/>
    </location>
    <ligand>
        <name>Ca(2+)</name>
        <dbReference type="ChEBI" id="CHEBI:29108"/>
        <label>1</label>
    </ligand>
</feature>
<evidence type="ECO:0000313" key="26">
    <source>
        <dbReference type="Proteomes" id="UP000257109"/>
    </source>
</evidence>
<comment type="cofactor">
    <cofactor evidence="19">
        <name>heme b</name>
        <dbReference type="ChEBI" id="CHEBI:60344"/>
    </cofactor>
    <text evidence="19">Binds 1 heme b (iron(II)-protoporphyrin IX) group per subunit.</text>
</comment>
<dbReference type="AlphaFoldDB" id="A0A371FH17"/>
<feature type="binding site" evidence="19">
    <location>
        <position position="241"/>
    </location>
    <ligand>
        <name>Ca(2+)</name>
        <dbReference type="ChEBI" id="CHEBI:29108"/>
        <label>2</label>
    </ligand>
</feature>
<accession>A0A371FH17</accession>
<name>A0A371FH17_MUCPR</name>
<evidence type="ECO:0000256" key="13">
    <source>
        <dbReference type="ARBA" id="ARBA00023002"/>
    </source>
</evidence>
<keyword evidence="15 21" id="KW-1015">Disulfide bond</keyword>
<keyword evidence="14 19" id="KW-0408">Iron</keyword>
<evidence type="ECO:0000256" key="8">
    <source>
        <dbReference type="ARBA" id="ARBA00022676"/>
    </source>
</evidence>
<evidence type="ECO:0000256" key="11">
    <source>
        <dbReference type="ARBA" id="ARBA00022729"/>
    </source>
</evidence>
<evidence type="ECO:0000256" key="20">
    <source>
        <dbReference type="PIRSR" id="PIRSR600823-4"/>
    </source>
</evidence>
<dbReference type="InterPro" id="IPR002213">
    <property type="entry name" value="UDP_glucos_trans"/>
</dbReference>
<comment type="similarity">
    <text evidence="22">Belongs to the peroxidase family.</text>
</comment>
<keyword evidence="5" id="KW-0964">Secreted</keyword>
<dbReference type="PRINTS" id="PR00461">
    <property type="entry name" value="PLPEROXIDASE"/>
</dbReference>
<dbReference type="CDD" id="cd03784">
    <property type="entry name" value="GT1_Gtf-like"/>
    <property type="match status" value="2"/>
</dbReference>
<evidence type="ECO:0000256" key="1">
    <source>
        <dbReference type="ARBA" id="ARBA00000189"/>
    </source>
</evidence>
<evidence type="ECO:0000256" key="15">
    <source>
        <dbReference type="ARBA" id="ARBA00023157"/>
    </source>
</evidence>
<feature type="binding site" evidence="18">
    <location>
        <position position="159"/>
    </location>
    <ligand>
        <name>substrate</name>
    </ligand>
</feature>
<comment type="function">
    <text evidence="2">Removal of H(2)O(2), oxidation of toxic reductants, biosynthesis and degradation of lignin, suberization, auxin catabolism, response to environmental stresses such as wounding, pathogen attack and oxidative stress. These functions might be dependent on each isozyme/isoform in each plant tissue.</text>
</comment>
<feature type="disulfide bond" evidence="21">
    <location>
        <begin position="36"/>
        <end position="112"/>
    </location>
</feature>
<organism evidence="25 26">
    <name type="scientific">Mucuna pruriens</name>
    <name type="common">Velvet bean</name>
    <name type="synonym">Dolichos pruriens</name>
    <dbReference type="NCBI Taxonomy" id="157652"/>
    <lineage>
        <taxon>Eukaryota</taxon>
        <taxon>Viridiplantae</taxon>
        <taxon>Streptophyta</taxon>
        <taxon>Embryophyta</taxon>
        <taxon>Tracheophyta</taxon>
        <taxon>Spermatophyta</taxon>
        <taxon>Magnoliopsida</taxon>
        <taxon>eudicotyledons</taxon>
        <taxon>Gunneridae</taxon>
        <taxon>Pentapetalae</taxon>
        <taxon>rosids</taxon>
        <taxon>fabids</taxon>
        <taxon>Fabales</taxon>
        <taxon>Fabaceae</taxon>
        <taxon>Papilionoideae</taxon>
        <taxon>50 kb inversion clade</taxon>
        <taxon>NPAAA clade</taxon>
        <taxon>indigoferoid/millettioid clade</taxon>
        <taxon>Phaseoleae</taxon>
        <taxon>Mucuna</taxon>
    </lineage>
</organism>
<keyword evidence="9" id="KW-0808">Transferase</keyword>
<keyword evidence="12 19" id="KW-0106">Calcium</keyword>
<dbReference type="GO" id="GO:0006979">
    <property type="term" value="P:response to oxidative stress"/>
    <property type="evidence" value="ECO:0007669"/>
    <property type="project" value="InterPro"/>
</dbReference>
<evidence type="ECO:0000256" key="2">
    <source>
        <dbReference type="ARBA" id="ARBA00002322"/>
    </source>
</evidence>
<feature type="disulfide bond" evidence="21">
    <location>
        <begin position="197"/>
        <end position="228"/>
    </location>
</feature>
<reference evidence="25" key="1">
    <citation type="submission" date="2018-05" db="EMBL/GenBank/DDBJ databases">
        <title>Draft genome of Mucuna pruriens seed.</title>
        <authorList>
            <person name="Nnadi N.E."/>
            <person name="Vos R."/>
            <person name="Hasami M.H."/>
            <person name="Devisetty U.K."/>
            <person name="Aguiy J.C."/>
        </authorList>
    </citation>
    <scope>NUCLEOTIDE SEQUENCE [LARGE SCALE GENOMIC DNA]</scope>
    <source>
        <strain evidence="25">JCA_2017</strain>
    </source>
</reference>
<dbReference type="FunFam" id="1.10.420.10:FF:000010">
    <property type="entry name" value="Peroxidase"/>
    <property type="match status" value="1"/>
</dbReference>
<proteinExistence type="inferred from homology"/>
<dbReference type="PRINTS" id="PR00458">
    <property type="entry name" value="PEROXIDASE"/>
</dbReference>
<evidence type="ECO:0000256" key="7">
    <source>
        <dbReference type="ARBA" id="ARBA00022617"/>
    </source>
</evidence>
<feature type="domain" description="Plant heme peroxidase family profile" evidence="24">
    <location>
        <begin position="26"/>
        <end position="330"/>
    </location>
</feature>
<evidence type="ECO:0000256" key="6">
    <source>
        <dbReference type="ARBA" id="ARBA00022559"/>
    </source>
</evidence>
<dbReference type="InterPro" id="IPR019794">
    <property type="entry name" value="Peroxidases_AS"/>
</dbReference>
<dbReference type="EC" id="1.11.1.7" evidence="4"/>
<comment type="similarity">
    <text evidence="3">Belongs to the UDP-glycosyltransferase family.</text>
</comment>
<evidence type="ECO:0000256" key="14">
    <source>
        <dbReference type="ARBA" id="ARBA00023004"/>
    </source>
</evidence>
<dbReference type="Gene3D" id="1.10.520.10">
    <property type="match status" value="1"/>
</dbReference>
<sequence length="1221" mass="136076">MEGRCLYLLMLVLLGLTIVNIVHGQGTRVGFYSQTCPLAESIVKSTVRSHLKSDLTLAAGLLRLVFHDCFVNGCDGSVLIAGAGTERTAFPNLGLRGFEVIDDAKTRLEAVCPGVVSCADILAIAARDAVDLSGGPSWLVPTGRRDGRISLASLANNLPAAFDSVDVQKQKFAEKGLNTQDLVTLVGSGHTIGTAACQFFSNRLYNFTENGPDPSIDSSFLPKLRALCPQNSGASNRVALDTGSEDKFDTSYFNNLKNGRGILQSDQALWNEDASTNTFVQRYLGTGILPRLSFNVEFAKSMVKMSNIELKTGTDAHTNWYMSKMGLVPRTKEPHALLIPFPTQGHINPFLKLAKLLHSKGFHITFVNTEFNHQRVLKSRGPNALKGIPNFHFETIPDGLPLTNMDATQSIPALCDSTRKNCLIPFCNLISKLNNDSQASYAPPVSCIFSDGIMSFTIKASQQFGLPNILFWTHSACGFMSFKQCKNLMERGLIPLKDANYLTNGHLDTVIDWIPGMKNITLRDLPGIYRTTDPNDILLDFVVEQIEEASKASAIIVPTFDALEHDVLNALSTMFPKLYTIGPLELLRDQTSESTFDSIKCNLWKEECECLKWLDLQEPNSVLYVNFGSVIVMKHQQLVELAWGLSNSKKKFLWVIRPDLVEGEASILPPEIRSIGGLVSSRASFEAPCSGRLFDSLYICREWAFGMEIDSDNVTRDEVEKLVKELLEGEKGKEMKKKAIEWKKMAHEATNTNVSSNAKSDKPLHVAMFPWLAMGHVYPCFEVSKILAQKGHHVTLISTPKIIDRLPKLPQTLSPFVKLTKLPLSPHIDKNHLSQDADSTMDIPSNKLYYLKLAYDALQQPVSEVLKTSNPDWVFYDFAASWIPQLAKTLHIPCAYFSPCPAWTICFFDTPKQQLADAVAANRTKPEDYYGPPRWVPFPTNIGLRPYEVKKLLEDVKVNETGASPVFDLNKANSGCDMFVIRSSRDLEPEWLDYLAEFYHKPVVPVGLLPPMMQGRDSDEDPDWLQIKAWLDTQKGSSVVYIAFGSEVKLNQENLNELALGIELSKLPFFWVLRSGSVELPDGFEDRTKDRGVVWKSWAPQPKILAHASVGGCLTHCGSGSMIENLHFGHVLVMLPFLLDQALYSRVMEEKRVGIEIPRNELDGSFTRSSVAKALRLAMVDEEGSAYRNNAKEMGNKFSNQDIHNQYIQDFIASLHNHKYT</sequence>
<dbReference type="PANTHER" id="PTHR11926:SF1462">
    <property type="entry name" value="GLYCOSYLTRANSFERASE"/>
    <property type="match status" value="1"/>
</dbReference>
<dbReference type="Gene3D" id="3.40.50.2000">
    <property type="entry name" value="Glycogen Phosphorylase B"/>
    <property type="match status" value="5"/>
</dbReference>
<keyword evidence="11 23" id="KW-0732">Signal</keyword>
<feature type="binding site" evidence="19">
    <location>
        <position position="86"/>
    </location>
    <ligand>
        <name>Ca(2+)</name>
        <dbReference type="ChEBI" id="CHEBI:29108"/>
        <label>1</label>
    </ligand>
</feature>
<dbReference type="SUPFAM" id="SSF48113">
    <property type="entry name" value="Heme-dependent peroxidases"/>
    <property type="match status" value="1"/>
</dbReference>
<evidence type="ECO:0000256" key="12">
    <source>
        <dbReference type="ARBA" id="ARBA00022837"/>
    </source>
</evidence>
<evidence type="ECO:0000256" key="3">
    <source>
        <dbReference type="ARBA" id="ARBA00009995"/>
    </source>
</evidence>
<evidence type="ECO:0000256" key="23">
    <source>
        <dbReference type="SAM" id="SignalP"/>
    </source>
</evidence>
<evidence type="ECO:0000256" key="19">
    <source>
        <dbReference type="PIRSR" id="PIRSR600823-3"/>
    </source>
</evidence>
<dbReference type="FunFam" id="3.40.50.2000:FF:000055">
    <property type="entry name" value="Glycosyltransferase"/>
    <property type="match status" value="1"/>
</dbReference>
<keyword evidence="16" id="KW-0376">Hydrogen peroxide</keyword>
<feature type="binding site" evidence="19">
    <location>
        <position position="75"/>
    </location>
    <ligand>
        <name>Ca(2+)</name>
        <dbReference type="ChEBI" id="CHEBI:29108"/>
        <label>1</label>
    </ligand>
</feature>
<dbReference type="Pfam" id="PF00201">
    <property type="entry name" value="UDPGT"/>
    <property type="match status" value="1"/>
</dbReference>
<keyword evidence="13" id="KW-0560">Oxidoreductase</keyword>
<dbReference type="GO" id="GO:0042744">
    <property type="term" value="P:hydrogen peroxide catabolic process"/>
    <property type="evidence" value="ECO:0007669"/>
    <property type="project" value="UniProtKB-KW"/>
</dbReference>
<feature type="binding site" evidence="19">
    <location>
        <position position="191"/>
    </location>
    <ligand>
        <name>Ca(2+)</name>
        <dbReference type="ChEBI" id="CHEBI:29108"/>
        <label>2</label>
    </ligand>
</feature>
<keyword evidence="26" id="KW-1185">Reference proteome</keyword>
<feature type="disulfide bond" evidence="21">
    <location>
        <begin position="69"/>
        <end position="74"/>
    </location>
</feature>
<comment type="cofactor">
    <cofactor evidence="19">
        <name>Ca(2+)</name>
        <dbReference type="ChEBI" id="CHEBI:29108"/>
    </cofactor>
    <text evidence="19">Binds 2 calcium ions per subunit.</text>
</comment>
<dbReference type="OrthoDB" id="5835829at2759"/>
<dbReference type="Proteomes" id="UP000257109">
    <property type="component" value="Unassembled WGS sequence"/>
</dbReference>
<dbReference type="EMBL" id="QJKJ01009146">
    <property type="protein sequence ID" value="RDX77530.1"/>
    <property type="molecule type" value="Genomic_DNA"/>
</dbReference>
<feature type="chain" id="PRO_5016662351" description="peroxidase" evidence="23">
    <location>
        <begin position="25"/>
        <end position="1221"/>
    </location>
</feature>
<dbReference type="FunFam" id="3.40.50.2000:FF:000037">
    <property type="entry name" value="Glycosyltransferase"/>
    <property type="match status" value="1"/>
</dbReference>
<feature type="binding site" evidence="19">
    <location>
        <position position="249"/>
    </location>
    <ligand>
        <name>Ca(2+)</name>
        <dbReference type="ChEBI" id="CHEBI:29108"/>
        <label>2</label>
    </ligand>
</feature>
<dbReference type="InterPro" id="IPR010255">
    <property type="entry name" value="Haem_peroxidase_sf"/>
</dbReference>
<dbReference type="GO" id="GO:0080044">
    <property type="term" value="F:quercetin 7-O-glucosyltransferase activity"/>
    <property type="evidence" value="ECO:0007669"/>
    <property type="project" value="TreeGrafter"/>
</dbReference>
<dbReference type="PROSITE" id="PS50873">
    <property type="entry name" value="PEROXIDASE_4"/>
    <property type="match status" value="1"/>
</dbReference>
<evidence type="ECO:0000259" key="24">
    <source>
        <dbReference type="PROSITE" id="PS50873"/>
    </source>
</evidence>
<dbReference type="GO" id="GO:0046872">
    <property type="term" value="F:metal ion binding"/>
    <property type="evidence" value="ECO:0007669"/>
    <property type="project" value="UniProtKB-KW"/>
</dbReference>
<evidence type="ECO:0000256" key="10">
    <source>
        <dbReference type="ARBA" id="ARBA00022723"/>
    </source>
</evidence>
<dbReference type="InterPro" id="IPR000823">
    <property type="entry name" value="Peroxidase_pln"/>
</dbReference>
<dbReference type="PANTHER" id="PTHR11926">
    <property type="entry name" value="GLUCOSYL/GLUCURONOSYL TRANSFERASES"/>
    <property type="match status" value="1"/>
</dbReference>
<evidence type="ECO:0000256" key="17">
    <source>
        <dbReference type="PIRSR" id="PIRSR600823-1"/>
    </source>
</evidence>
<evidence type="ECO:0000256" key="4">
    <source>
        <dbReference type="ARBA" id="ARBA00012313"/>
    </source>
</evidence>
<feature type="binding site" evidence="19">
    <location>
        <position position="73"/>
    </location>
    <ligand>
        <name>Ca(2+)</name>
        <dbReference type="ChEBI" id="CHEBI:29108"/>
        <label>1</label>
    </ligand>
</feature>
<keyword evidence="10 19" id="KW-0479">Metal-binding</keyword>
<dbReference type="CDD" id="cd00693">
    <property type="entry name" value="secretory_peroxidase"/>
    <property type="match status" value="1"/>
</dbReference>
<evidence type="ECO:0000313" key="25">
    <source>
        <dbReference type="EMBL" id="RDX77530.1"/>
    </source>
</evidence>
<evidence type="ECO:0000256" key="9">
    <source>
        <dbReference type="ARBA" id="ARBA00022679"/>
    </source>
</evidence>
<keyword evidence="7" id="KW-0349">Heme</keyword>
<protein>
    <recommendedName>
        <fullName evidence="4">peroxidase</fullName>
        <ecNumber evidence="4">1.11.1.7</ecNumber>
    </recommendedName>
</protein>
<dbReference type="InterPro" id="IPR033905">
    <property type="entry name" value="Secretory_peroxidase"/>
</dbReference>
<evidence type="ECO:0000256" key="22">
    <source>
        <dbReference type="RuleBase" id="RU004241"/>
    </source>
</evidence>
<feature type="signal peptide" evidence="23">
    <location>
        <begin position="1"/>
        <end position="24"/>
    </location>
</feature>
<evidence type="ECO:0000256" key="16">
    <source>
        <dbReference type="ARBA" id="ARBA00023324"/>
    </source>
</evidence>
<feature type="binding site" description="axial binding residue" evidence="19">
    <location>
        <position position="190"/>
    </location>
    <ligand>
        <name>heme b</name>
        <dbReference type="ChEBI" id="CHEBI:60344"/>
    </ligand>
    <ligandPart>
        <name>Fe</name>
        <dbReference type="ChEBI" id="CHEBI:18248"/>
    </ligandPart>
</feature>
<keyword evidence="6" id="KW-0575">Peroxidase</keyword>
<dbReference type="PROSITE" id="PS00436">
    <property type="entry name" value="PEROXIDASE_2"/>
    <property type="match status" value="1"/>
</dbReference>
<feature type="binding site" evidence="19">
    <location>
        <position position="68"/>
    </location>
    <ligand>
        <name>Ca(2+)</name>
        <dbReference type="ChEBI" id="CHEBI:29108"/>
        <label>1</label>
    </ligand>
</feature>
<dbReference type="GO" id="GO:0080043">
    <property type="term" value="F:quercetin 3-O-glucosyltransferase activity"/>
    <property type="evidence" value="ECO:0007669"/>
    <property type="project" value="TreeGrafter"/>
</dbReference>
<dbReference type="FunFam" id="1.10.520.10:FF:000008">
    <property type="entry name" value="Peroxidase"/>
    <property type="match status" value="1"/>
</dbReference>
<dbReference type="Gene3D" id="1.10.420.10">
    <property type="entry name" value="Peroxidase, domain 2"/>
    <property type="match status" value="1"/>
</dbReference>
<feature type="active site" description="Proton acceptor" evidence="17">
    <location>
        <position position="67"/>
    </location>
</feature>
<evidence type="ECO:0000256" key="5">
    <source>
        <dbReference type="ARBA" id="ARBA00022525"/>
    </source>
</evidence>
<dbReference type="GO" id="GO:0140825">
    <property type="term" value="F:lactoperoxidase activity"/>
    <property type="evidence" value="ECO:0007669"/>
    <property type="project" value="UniProtKB-EC"/>
</dbReference>
<feature type="binding site" evidence="19">
    <location>
        <position position="77"/>
    </location>
    <ligand>
        <name>Ca(2+)</name>
        <dbReference type="ChEBI" id="CHEBI:29108"/>
        <label>1</label>
    </ligand>
</feature>